<keyword evidence="2" id="KW-1185">Reference proteome</keyword>
<gene>
    <name evidence="1" type="ORF">AW08_00687</name>
</gene>
<dbReference type="PATRIC" id="fig|1454001.3.peg.863"/>
<organism evidence="1 2">
    <name type="scientific">Candidatus Accumulibacter adjunctus</name>
    <dbReference type="NCBI Taxonomy" id="1454001"/>
    <lineage>
        <taxon>Bacteria</taxon>
        <taxon>Pseudomonadati</taxon>
        <taxon>Pseudomonadota</taxon>
        <taxon>Betaproteobacteria</taxon>
        <taxon>Candidatus Accumulibacter</taxon>
    </lineage>
</organism>
<sequence>MKPDDFGGRQRNVLGGILGSCSEQPMTGFFRDGCCNTSDEDLGSHTVCVVLTADFLDFSKRRGNDLSTPRPEFAFPGLKPGDRWCLCAARWREALQAGVAPRVVLAATNEACLLIVGLDDLKRHAIDLN</sequence>
<reference evidence="1" key="1">
    <citation type="submission" date="2014-02" db="EMBL/GenBank/DDBJ databases">
        <title>Expanding our view of genomic diversity in Candidatus Accumulibacter clades.</title>
        <authorList>
            <person name="Skennerton C.T."/>
            <person name="Barr J.J."/>
            <person name="Slater F.R."/>
            <person name="Bond P.L."/>
            <person name="Tyson G.W."/>
        </authorList>
    </citation>
    <scope>NUCLEOTIDE SEQUENCE [LARGE SCALE GENOMIC DNA]</scope>
</reference>
<dbReference type="InterPro" id="IPR018714">
    <property type="entry name" value="DUF2237"/>
</dbReference>
<protein>
    <recommendedName>
        <fullName evidence="3">DUF2237 domain-containing protein</fullName>
    </recommendedName>
</protein>
<dbReference type="Pfam" id="PF09996">
    <property type="entry name" value="DUF2237"/>
    <property type="match status" value="1"/>
</dbReference>
<dbReference type="EMBL" id="JFAX01000003">
    <property type="protein sequence ID" value="EXI68862.1"/>
    <property type="molecule type" value="Genomic_DNA"/>
</dbReference>
<evidence type="ECO:0000313" key="1">
    <source>
        <dbReference type="EMBL" id="EXI68862.1"/>
    </source>
</evidence>
<evidence type="ECO:0008006" key="3">
    <source>
        <dbReference type="Google" id="ProtNLM"/>
    </source>
</evidence>
<proteinExistence type="predicted"/>
<dbReference type="AlphaFoldDB" id="A0A011NW66"/>
<evidence type="ECO:0000313" key="2">
    <source>
        <dbReference type="Proteomes" id="UP000020218"/>
    </source>
</evidence>
<dbReference type="PANTHER" id="PTHR37466">
    <property type="entry name" value="SLR1628 PROTEIN"/>
    <property type="match status" value="1"/>
</dbReference>
<dbReference type="PANTHER" id="PTHR37466:SF1">
    <property type="entry name" value="SLR1628 PROTEIN"/>
    <property type="match status" value="1"/>
</dbReference>
<dbReference type="Proteomes" id="UP000020218">
    <property type="component" value="Unassembled WGS sequence"/>
</dbReference>
<accession>A0A011NW66</accession>
<comment type="caution">
    <text evidence="1">The sequence shown here is derived from an EMBL/GenBank/DDBJ whole genome shotgun (WGS) entry which is preliminary data.</text>
</comment>
<dbReference type="STRING" id="1454001.AW08_00687"/>
<dbReference type="Gene3D" id="3.30.56.110">
    <property type="entry name" value="Protein of unknown function DUF2237"/>
    <property type="match status" value="1"/>
</dbReference>
<name>A0A011NW66_9PROT</name>